<dbReference type="AlphaFoldDB" id="A0A1X0JLG0"/>
<name>A0A1X0JLG0_9MYCO</name>
<keyword evidence="3" id="KW-1185">Reference proteome</keyword>
<gene>
    <name evidence="2" type="ORF">BST47_20615</name>
</gene>
<organism evidence="2 3">
    <name type="scientific">Mycolicibacterium tusciae</name>
    <dbReference type="NCBI Taxonomy" id="75922"/>
    <lineage>
        <taxon>Bacteria</taxon>
        <taxon>Bacillati</taxon>
        <taxon>Actinomycetota</taxon>
        <taxon>Actinomycetes</taxon>
        <taxon>Mycobacteriales</taxon>
        <taxon>Mycobacteriaceae</taxon>
        <taxon>Mycolicibacterium</taxon>
    </lineage>
</organism>
<reference evidence="2 3" key="1">
    <citation type="submission" date="2017-02" db="EMBL/GenBank/DDBJ databases">
        <title>The new phylogeny of genus Mycobacterium.</title>
        <authorList>
            <person name="Tortoli E."/>
            <person name="Trovato A."/>
            <person name="Cirillo D.M."/>
        </authorList>
    </citation>
    <scope>NUCLEOTIDE SEQUENCE [LARGE SCALE GENOMIC DNA]</scope>
    <source>
        <strain evidence="2 3">DSM 44338</strain>
    </source>
</reference>
<evidence type="ECO:0000313" key="3">
    <source>
        <dbReference type="Proteomes" id="UP000192411"/>
    </source>
</evidence>
<protein>
    <recommendedName>
        <fullName evidence="1">DUF1214 domain-containing protein</fullName>
    </recommendedName>
</protein>
<comment type="caution">
    <text evidence="2">The sequence shown here is derived from an EMBL/GenBank/DDBJ whole genome shotgun (WGS) entry which is preliminary data.</text>
</comment>
<dbReference type="Pfam" id="PF06742">
    <property type="entry name" value="DUF1214"/>
    <property type="match status" value="1"/>
</dbReference>
<evidence type="ECO:0000313" key="2">
    <source>
        <dbReference type="EMBL" id="ORB63246.1"/>
    </source>
</evidence>
<dbReference type="OrthoDB" id="4667238at2"/>
<dbReference type="Proteomes" id="UP000192411">
    <property type="component" value="Unassembled WGS sequence"/>
</dbReference>
<evidence type="ECO:0000259" key="1">
    <source>
        <dbReference type="Pfam" id="PF06742"/>
    </source>
</evidence>
<accession>A0A1X0JLG0</accession>
<dbReference type="EMBL" id="MVIM01000012">
    <property type="protein sequence ID" value="ORB63246.1"/>
    <property type="molecule type" value="Genomic_DNA"/>
</dbReference>
<sequence>MRLCLTVDIDGNTAAPKTLESWQLVQQMLADLTKSVTADAIDERELIEGLQVVAKIIGLCSELSVQADPERPAFFDMCSDTRMIGGPNPDGRYLLAMIRGDRAYRVTGTRGTTAYLGYQVLAGTGLTPRRMSGYVSDTDLVLDSGRFELLFSPTEPSGQVLGSAQWVSIPEDASSIVVREYIGDFAIEEPATMHIESLDPDPLRPITDDVAAQQFTAMAWTIVKLATMHRTIKPELLDQPNKLMTAEAAELGGADTTPDNLYMIGTFGLEPDESLVLEIQPPNTRYWNVTLESIWHECLEPRHRHSSVTNKGVAPGDNGTVRIAIGAKDFGHGHWLDTGGRRRGFIVLRWLDNPAPPDVQTSVRHGGDVS</sequence>
<feature type="domain" description="DUF1214" evidence="1">
    <location>
        <begin position="280"/>
        <end position="351"/>
    </location>
</feature>
<dbReference type="STRING" id="75922.BST47_20615"/>
<dbReference type="InterPro" id="IPR010621">
    <property type="entry name" value="DUF1214"/>
</dbReference>
<proteinExistence type="predicted"/>